<evidence type="ECO:0000313" key="2">
    <source>
        <dbReference type="EMBL" id="KAG9466795.1"/>
    </source>
</evidence>
<reference evidence="2" key="1">
    <citation type="thesis" date="2020" institute="ProQuest LLC" country="789 East Eisenhower Parkway, Ann Arbor, MI, USA">
        <title>Comparative Genomics and Chromosome Evolution.</title>
        <authorList>
            <person name="Mudd A.B."/>
        </authorList>
    </citation>
    <scope>NUCLEOTIDE SEQUENCE</scope>
    <source>
        <strain evidence="2">HN-11 Male</strain>
        <tissue evidence="2">Kidney and liver</tissue>
    </source>
</reference>
<sequence length="77" mass="7978">SPAATSPALLPAPLSLGMELALPLSWYVCLLLSSLVLSGASGLRSLLATLQNESLVEKEEICQGIVLLFINGTANVV</sequence>
<dbReference type="EMBL" id="WNTK01001810">
    <property type="protein sequence ID" value="KAG9466795.1"/>
    <property type="molecule type" value="Genomic_DNA"/>
</dbReference>
<proteinExistence type="predicted"/>
<feature type="non-terminal residue" evidence="2">
    <location>
        <position position="77"/>
    </location>
</feature>
<protein>
    <submittedName>
        <fullName evidence="2">Uncharacterized protein</fullName>
    </submittedName>
</protein>
<name>A0A8J6ECX0_ELECQ</name>
<organism evidence="2 3">
    <name type="scientific">Eleutherodactylus coqui</name>
    <name type="common">Puerto Rican coqui</name>
    <dbReference type="NCBI Taxonomy" id="57060"/>
    <lineage>
        <taxon>Eukaryota</taxon>
        <taxon>Metazoa</taxon>
        <taxon>Chordata</taxon>
        <taxon>Craniata</taxon>
        <taxon>Vertebrata</taxon>
        <taxon>Euteleostomi</taxon>
        <taxon>Amphibia</taxon>
        <taxon>Batrachia</taxon>
        <taxon>Anura</taxon>
        <taxon>Neobatrachia</taxon>
        <taxon>Hyloidea</taxon>
        <taxon>Eleutherodactylidae</taxon>
        <taxon>Eleutherodactylinae</taxon>
        <taxon>Eleutherodactylus</taxon>
        <taxon>Eleutherodactylus</taxon>
    </lineage>
</organism>
<keyword evidence="1" id="KW-0812">Transmembrane</keyword>
<keyword evidence="3" id="KW-1185">Reference proteome</keyword>
<keyword evidence="1" id="KW-1133">Transmembrane helix</keyword>
<keyword evidence="1" id="KW-0472">Membrane</keyword>
<feature type="non-terminal residue" evidence="2">
    <location>
        <position position="1"/>
    </location>
</feature>
<evidence type="ECO:0000313" key="3">
    <source>
        <dbReference type="Proteomes" id="UP000770717"/>
    </source>
</evidence>
<feature type="transmembrane region" description="Helical" evidence="1">
    <location>
        <begin position="24"/>
        <end position="43"/>
    </location>
</feature>
<dbReference type="Proteomes" id="UP000770717">
    <property type="component" value="Unassembled WGS sequence"/>
</dbReference>
<comment type="caution">
    <text evidence="2">The sequence shown here is derived from an EMBL/GenBank/DDBJ whole genome shotgun (WGS) entry which is preliminary data.</text>
</comment>
<evidence type="ECO:0000256" key="1">
    <source>
        <dbReference type="SAM" id="Phobius"/>
    </source>
</evidence>
<accession>A0A8J6ECX0</accession>
<gene>
    <name evidence="2" type="ORF">GDO78_016057</name>
</gene>
<dbReference type="AlphaFoldDB" id="A0A8J6ECX0"/>